<gene>
    <name evidence="3" type="ORF">PBLR_12204</name>
</gene>
<dbReference type="PANTHER" id="PTHR33164">
    <property type="entry name" value="TRANSCRIPTIONAL REGULATOR, MARR FAMILY"/>
    <property type="match status" value="1"/>
</dbReference>
<dbReference type="GO" id="GO:0003677">
    <property type="term" value="F:DNA binding"/>
    <property type="evidence" value="ECO:0007669"/>
    <property type="project" value="UniProtKB-KW"/>
</dbReference>
<dbReference type="CDD" id="cd00090">
    <property type="entry name" value="HTH_ARSR"/>
    <property type="match status" value="1"/>
</dbReference>
<dbReference type="PRINTS" id="PR00598">
    <property type="entry name" value="HTHMARR"/>
</dbReference>
<evidence type="ECO:0000313" key="4">
    <source>
        <dbReference type="Proteomes" id="UP000304148"/>
    </source>
</evidence>
<dbReference type="SUPFAM" id="SSF46785">
    <property type="entry name" value="Winged helix' DNA-binding domain"/>
    <property type="match status" value="1"/>
</dbReference>
<dbReference type="Pfam" id="PF01047">
    <property type="entry name" value="MarR"/>
    <property type="match status" value="1"/>
</dbReference>
<dbReference type="InterPro" id="IPR000835">
    <property type="entry name" value="HTH_MarR-typ"/>
</dbReference>
<proteinExistence type="predicted"/>
<dbReference type="AlphaFoldDB" id="A0A383RB12"/>
<accession>A0A383RB12</accession>
<dbReference type="PROSITE" id="PS50995">
    <property type="entry name" value="HTH_MARR_2"/>
    <property type="match status" value="1"/>
</dbReference>
<sequence length="165" mass="19326">MFDPDTTAYKLVQSFMRFNRAEWNQRMSAGKKRSEMMMLFCIKRHAQDGEPAMRVSDISNHLRLTSPTVTQTLNVLEKKGLVERFMDKEDRRAVRVQLTEEGLKTTEEGQKQFEEQINGLIQHLGEEDSLHLADLLKKVYEYYDIRSQQREQEKTHDDGDGVEEA</sequence>
<keyword evidence="1" id="KW-0238">DNA-binding</keyword>
<organism evidence="3 4">
    <name type="scientific">Paenibacillus alvei</name>
    <name type="common">Bacillus alvei</name>
    <dbReference type="NCBI Taxonomy" id="44250"/>
    <lineage>
        <taxon>Bacteria</taxon>
        <taxon>Bacillati</taxon>
        <taxon>Bacillota</taxon>
        <taxon>Bacilli</taxon>
        <taxon>Bacillales</taxon>
        <taxon>Paenibacillaceae</taxon>
        <taxon>Paenibacillus</taxon>
    </lineage>
</organism>
<dbReference type="RefSeq" id="WP_138185797.1">
    <property type="nucleotide sequence ID" value="NZ_LS992241.1"/>
</dbReference>
<protein>
    <submittedName>
        <fullName evidence="3">MarR family transcriptional regulator</fullName>
    </submittedName>
</protein>
<evidence type="ECO:0000259" key="2">
    <source>
        <dbReference type="PROSITE" id="PS50995"/>
    </source>
</evidence>
<evidence type="ECO:0000313" key="3">
    <source>
        <dbReference type="EMBL" id="SYX83782.1"/>
    </source>
</evidence>
<dbReference type="SMART" id="SM00347">
    <property type="entry name" value="HTH_MARR"/>
    <property type="match status" value="1"/>
</dbReference>
<dbReference type="InterPro" id="IPR036388">
    <property type="entry name" value="WH-like_DNA-bd_sf"/>
</dbReference>
<reference evidence="4" key="1">
    <citation type="submission" date="2018-08" db="EMBL/GenBank/DDBJ databases">
        <authorList>
            <person name="Chevrot R."/>
        </authorList>
    </citation>
    <scope>NUCLEOTIDE SEQUENCE [LARGE SCALE GENOMIC DNA]</scope>
</reference>
<dbReference type="InterPro" id="IPR011991">
    <property type="entry name" value="ArsR-like_HTH"/>
</dbReference>
<dbReference type="Gene3D" id="1.10.10.10">
    <property type="entry name" value="Winged helix-like DNA-binding domain superfamily/Winged helix DNA-binding domain"/>
    <property type="match status" value="1"/>
</dbReference>
<dbReference type="InterPro" id="IPR036390">
    <property type="entry name" value="WH_DNA-bd_sf"/>
</dbReference>
<dbReference type="Proteomes" id="UP000304148">
    <property type="component" value="Chromosome"/>
</dbReference>
<evidence type="ECO:0000256" key="1">
    <source>
        <dbReference type="ARBA" id="ARBA00023125"/>
    </source>
</evidence>
<dbReference type="EMBL" id="LS992241">
    <property type="protein sequence ID" value="SYX83782.1"/>
    <property type="molecule type" value="Genomic_DNA"/>
</dbReference>
<dbReference type="GO" id="GO:0006950">
    <property type="term" value="P:response to stress"/>
    <property type="evidence" value="ECO:0007669"/>
    <property type="project" value="TreeGrafter"/>
</dbReference>
<dbReference type="GO" id="GO:0003700">
    <property type="term" value="F:DNA-binding transcription factor activity"/>
    <property type="evidence" value="ECO:0007669"/>
    <property type="project" value="InterPro"/>
</dbReference>
<dbReference type="PANTHER" id="PTHR33164:SF101">
    <property type="entry name" value="TRANSCRIPTIONAL REPRESSOR MPRA"/>
    <property type="match status" value="1"/>
</dbReference>
<name>A0A383RB12_PAEAL</name>
<dbReference type="InterPro" id="IPR039422">
    <property type="entry name" value="MarR/SlyA-like"/>
</dbReference>
<feature type="domain" description="HTH marR-type" evidence="2">
    <location>
        <begin position="8"/>
        <end position="141"/>
    </location>
</feature>